<dbReference type="InterPro" id="IPR050725">
    <property type="entry name" value="CysQ/Inositol_MonoPase"/>
</dbReference>
<evidence type="ECO:0000313" key="18">
    <source>
        <dbReference type="Proteomes" id="UP001286313"/>
    </source>
</evidence>
<dbReference type="EMBL" id="JAWQEG010002833">
    <property type="protein sequence ID" value="KAK3869459.1"/>
    <property type="molecule type" value="Genomic_DNA"/>
</dbReference>
<sequence>MSVISDEGKKAHKVKMNLGASVRVNRCGLCALVSVLVIVMMLYQFGGENEVKSDLPPEMISLKSLLSAAIDAAERGGKNVYDVRVKAELNEKSKGKTLENANDPVTNGDIMSHRTMFQSLQRAFPSVKIISEEKDSITSDTVDPADITRQDIGETLADNAFVPAPDIRVWIDPLDATQEYTENLRQYVTTMVCVAVKGYATIGVIHKPFEHYTAWGWAGKTTSPDLQAAVAQGSTSSTGDLTRVIVSRSHHGEVSGLAMSAFGEKTNITYAGGAGYKTLEVIKGQADLYLHITRIKKWDLCAGNAILNALDGKMTTLDGKVLDYGSEAEYLNNGGLVATLHSHAKYLKQVQEARKTKTE</sequence>
<evidence type="ECO:0000256" key="3">
    <source>
        <dbReference type="ARBA" id="ARBA00004167"/>
    </source>
</evidence>
<evidence type="ECO:0000256" key="12">
    <source>
        <dbReference type="ARBA" id="ARBA00023136"/>
    </source>
</evidence>
<dbReference type="GO" id="GO:0016020">
    <property type="term" value="C:membrane"/>
    <property type="evidence" value="ECO:0007669"/>
    <property type="project" value="UniProtKB-SubCell"/>
</dbReference>
<gene>
    <name evidence="17" type="ORF">Pcinc_025228</name>
</gene>
<keyword evidence="9" id="KW-0378">Hydrolase</keyword>
<evidence type="ECO:0000256" key="6">
    <source>
        <dbReference type="ARBA" id="ARBA00013106"/>
    </source>
</evidence>
<dbReference type="Gene3D" id="3.40.190.80">
    <property type="match status" value="1"/>
</dbReference>
<reference evidence="17" key="1">
    <citation type="submission" date="2023-10" db="EMBL/GenBank/DDBJ databases">
        <title>Genome assemblies of two species of porcelain crab, Petrolisthes cinctipes and Petrolisthes manimaculis (Anomura: Porcellanidae).</title>
        <authorList>
            <person name="Angst P."/>
        </authorList>
    </citation>
    <scope>NUCLEOTIDE SEQUENCE</scope>
    <source>
        <strain evidence="17">PB745_01</strain>
        <tissue evidence="17">Gill</tissue>
    </source>
</reference>
<comment type="cofactor">
    <cofactor evidence="2 15">
        <name>Mg(2+)</name>
        <dbReference type="ChEBI" id="CHEBI:18420"/>
    </cofactor>
</comment>
<dbReference type="InterPro" id="IPR000760">
    <property type="entry name" value="Inositol_monophosphatase-like"/>
</dbReference>
<keyword evidence="8 15" id="KW-0479">Metal-binding</keyword>
<evidence type="ECO:0000313" key="17">
    <source>
        <dbReference type="EMBL" id="KAK3869459.1"/>
    </source>
</evidence>
<evidence type="ECO:0000256" key="15">
    <source>
        <dbReference type="PIRSR" id="PIRSR600760-2"/>
    </source>
</evidence>
<evidence type="ECO:0000256" key="4">
    <source>
        <dbReference type="ARBA" id="ARBA00005152"/>
    </source>
</evidence>
<feature type="binding site" evidence="15">
    <location>
        <position position="299"/>
    </location>
    <ligand>
        <name>Mg(2+)</name>
        <dbReference type="ChEBI" id="CHEBI:18420"/>
        <label>1</label>
        <note>catalytic</note>
    </ligand>
</feature>
<keyword evidence="12 16" id="KW-0472">Membrane</keyword>
<evidence type="ECO:0000256" key="16">
    <source>
        <dbReference type="SAM" id="Phobius"/>
    </source>
</evidence>
<evidence type="ECO:0000256" key="11">
    <source>
        <dbReference type="ARBA" id="ARBA00022989"/>
    </source>
</evidence>
<dbReference type="AlphaFoldDB" id="A0AAE1F891"/>
<dbReference type="GO" id="GO:0046872">
    <property type="term" value="F:metal ion binding"/>
    <property type="evidence" value="ECO:0007669"/>
    <property type="project" value="UniProtKB-KW"/>
</dbReference>
<evidence type="ECO:0000256" key="7">
    <source>
        <dbReference type="ARBA" id="ARBA00022692"/>
    </source>
</evidence>
<dbReference type="GO" id="GO:0005794">
    <property type="term" value="C:Golgi apparatus"/>
    <property type="evidence" value="ECO:0007669"/>
    <property type="project" value="UniProtKB-ARBA"/>
</dbReference>
<keyword evidence="11 16" id="KW-1133">Transmembrane helix</keyword>
<evidence type="ECO:0000256" key="5">
    <source>
        <dbReference type="ARBA" id="ARBA00009759"/>
    </source>
</evidence>
<feature type="transmembrane region" description="Helical" evidence="16">
    <location>
        <begin position="24"/>
        <end position="43"/>
    </location>
</feature>
<dbReference type="PANTHER" id="PTHR43028:SF4">
    <property type="entry name" value="INOSITOL MONOPHOSPHATASE 3"/>
    <property type="match status" value="1"/>
</dbReference>
<keyword evidence="10 15" id="KW-0460">Magnesium</keyword>
<dbReference type="PANTHER" id="PTHR43028">
    <property type="entry name" value="3'(2'),5'-BISPHOSPHATE NUCLEOTIDASE 1"/>
    <property type="match status" value="1"/>
</dbReference>
<name>A0AAE1F891_PETCI</name>
<comment type="similarity">
    <text evidence="5">Belongs to the inositol monophosphatase superfamily.</text>
</comment>
<feature type="binding site" evidence="15">
    <location>
        <position position="175"/>
    </location>
    <ligand>
        <name>Mg(2+)</name>
        <dbReference type="ChEBI" id="CHEBI:18420"/>
        <label>1</label>
        <note>catalytic</note>
    </ligand>
</feature>
<evidence type="ECO:0000256" key="9">
    <source>
        <dbReference type="ARBA" id="ARBA00022801"/>
    </source>
</evidence>
<dbReference type="EC" id="3.1.3.25" evidence="6"/>
<dbReference type="GO" id="GO:0052834">
    <property type="term" value="F:inositol monophosphate phosphatase activity"/>
    <property type="evidence" value="ECO:0007669"/>
    <property type="project" value="UniProtKB-EC"/>
</dbReference>
<evidence type="ECO:0000256" key="14">
    <source>
        <dbReference type="ARBA" id="ARBA00074068"/>
    </source>
</evidence>
<accession>A0AAE1F891</accession>
<dbReference type="Pfam" id="PF00459">
    <property type="entry name" value="Inositol_P"/>
    <property type="match status" value="1"/>
</dbReference>
<dbReference type="FunFam" id="3.30.540.10:FF:000012">
    <property type="entry name" value="Blast:Putative inositol monophosphatase 3"/>
    <property type="match status" value="1"/>
</dbReference>
<keyword evidence="7 16" id="KW-0812">Transmembrane</keyword>
<evidence type="ECO:0000256" key="2">
    <source>
        <dbReference type="ARBA" id="ARBA00001946"/>
    </source>
</evidence>
<evidence type="ECO:0000256" key="10">
    <source>
        <dbReference type="ARBA" id="ARBA00022842"/>
    </source>
</evidence>
<comment type="caution">
    <text evidence="17">The sequence shown here is derived from an EMBL/GenBank/DDBJ whole genome shotgun (WGS) entry which is preliminary data.</text>
</comment>
<dbReference type="GO" id="GO:0008254">
    <property type="term" value="F:3'-nucleotidase activity"/>
    <property type="evidence" value="ECO:0007669"/>
    <property type="project" value="TreeGrafter"/>
</dbReference>
<dbReference type="FunFam" id="3.40.190.80:FF:000007">
    <property type="entry name" value="Blast:Putative inositol monophosphatase 3"/>
    <property type="match status" value="1"/>
</dbReference>
<feature type="binding site" evidence="15">
    <location>
        <position position="172"/>
    </location>
    <ligand>
        <name>Mg(2+)</name>
        <dbReference type="ChEBI" id="CHEBI:18420"/>
        <label>1</label>
        <note>catalytic</note>
    </ligand>
</feature>
<organism evidence="17 18">
    <name type="scientific">Petrolisthes cinctipes</name>
    <name type="common">Flat porcelain crab</name>
    <dbReference type="NCBI Taxonomy" id="88211"/>
    <lineage>
        <taxon>Eukaryota</taxon>
        <taxon>Metazoa</taxon>
        <taxon>Ecdysozoa</taxon>
        <taxon>Arthropoda</taxon>
        <taxon>Crustacea</taxon>
        <taxon>Multicrustacea</taxon>
        <taxon>Malacostraca</taxon>
        <taxon>Eumalacostraca</taxon>
        <taxon>Eucarida</taxon>
        <taxon>Decapoda</taxon>
        <taxon>Pleocyemata</taxon>
        <taxon>Anomura</taxon>
        <taxon>Galatheoidea</taxon>
        <taxon>Porcellanidae</taxon>
        <taxon>Petrolisthes</taxon>
    </lineage>
</organism>
<evidence type="ECO:0000256" key="13">
    <source>
        <dbReference type="ARBA" id="ARBA00042119"/>
    </source>
</evidence>
<feature type="binding site" evidence="15">
    <location>
        <position position="132"/>
    </location>
    <ligand>
        <name>Mg(2+)</name>
        <dbReference type="ChEBI" id="CHEBI:18420"/>
        <label>1</label>
        <note>catalytic</note>
    </ligand>
</feature>
<keyword evidence="18" id="KW-1185">Reference proteome</keyword>
<dbReference type="Proteomes" id="UP001286313">
    <property type="component" value="Unassembled WGS sequence"/>
</dbReference>
<proteinExistence type="inferred from homology"/>
<dbReference type="SUPFAM" id="SSF56655">
    <property type="entry name" value="Carbohydrate phosphatase"/>
    <property type="match status" value="1"/>
</dbReference>
<comment type="pathway">
    <text evidence="4">Polyol metabolism; myo-inositol biosynthesis; myo-inositol from D-glucose 6-phosphate: step 2/2.</text>
</comment>
<dbReference type="PRINTS" id="PR00377">
    <property type="entry name" value="IMPHPHTASES"/>
</dbReference>
<protein>
    <recommendedName>
        <fullName evidence="14">Putative inositol monophosphatase 3</fullName>
        <ecNumber evidence="6">3.1.3.25</ecNumber>
    </recommendedName>
    <alternativeName>
        <fullName evidence="13">Myo-inositol monophosphatase A3</fullName>
    </alternativeName>
</protein>
<dbReference type="Gene3D" id="3.30.540.10">
    <property type="entry name" value="Fructose-1,6-Bisphosphatase, subunit A, domain 1"/>
    <property type="match status" value="1"/>
</dbReference>
<comment type="subcellular location">
    <subcellularLocation>
        <location evidence="3">Membrane</location>
        <topology evidence="3">Single-pass membrane protein</topology>
    </subcellularLocation>
</comment>
<evidence type="ECO:0000256" key="8">
    <source>
        <dbReference type="ARBA" id="ARBA00022723"/>
    </source>
</evidence>
<comment type="catalytic activity">
    <reaction evidence="1">
        <text>a myo-inositol phosphate + H2O = myo-inositol + phosphate</text>
        <dbReference type="Rhea" id="RHEA:24056"/>
        <dbReference type="ChEBI" id="CHEBI:15377"/>
        <dbReference type="ChEBI" id="CHEBI:17268"/>
        <dbReference type="ChEBI" id="CHEBI:43474"/>
        <dbReference type="ChEBI" id="CHEBI:84139"/>
        <dbReference type="EC" id="3.1.3.25"/>
    </reaction>
</comment>
<evidence type="ECO:0000256" key="1">
    <source>
        <dbReference type="ARBA" id="ARBA00001033"/>
    </source>
</evidence>
<feature type="binding site" evidence="15">
    <location>
        <position position="174"/>
    </location>
    <ligand>
        <name>Mg(2+)</name>
        <dbReference type="ChEBI" id="CHEBI:18420"/>
        <label>1</label>
        <note>catalytic</note>
    </ligand>
</feature>